<reference evidence="1" key="1">
    <citation type="journal article" date="2007" name="PLoS ONE">
        <title>The first genome sequence of an elite grapevine cultivar (Pinot noir Vitis vinifera L.): coping with a highly heterozygous genome.</title>
        <authorList>
            <person name="Velasco R."/>
            <person name="Zharkikh A."/>
            <person name="Troggio M."/>
            <person name="Cartwright D.A."/>
            <person name="Cestaro A."/>
            <person name="Pruss D."/>
            <person name="Pindo M."/>
            <person name="FitzGerald L.M."/>
            <person name="Vezzulli S."/>
            <person name="Reid J."/>
            <person name="Malacarne G."/>
            <person name="Iliev D."/>
            <person name="Coppola G."/>
            <person name="Wardell B."/>
            <person name="Micheletti D."/>
            <person name="Macalma T."/>
            <person name="Facci M."/>
            <person name="Mitchell J.T."/>
            <person name="Perazzolli M."/>
            <person name="Eldredge G."/>
            <person name="Gatto P."/>
            <person name="Oyzerski R."/>
            <person name="Moretto M."/>
            <person name="Gutin N."/>
            <person name="Stefanini M."/>
            <person name="Chen Y."/>
            <person name="Segala C."/>
            <person name="Davenport C."/>
            <person name="Dematte L."/>
            <person name="Mraz A."/>
            <person name="Battilana J."/>
            <person name="Stormo K."/>
            <person name="Costa F."/>
            <person name="Tao Q."/>
            <person name="Si-Ammour A."/>
            <person name="Harkins T."/>
            <person name="Lackey A."/>
            <person name="Perbost C."/>
            <person name="Taillon B."/>
            <person name="Stella A."/>
            <person name="Solovyev V."/>
            <person name="Fawcett J.A."/>
            <person name="Sterck L."/>
            <person name="Vandepoele K."/>
            <person name="Grando S.M."/>
            <person name="Toppo S."/>
            <person name="Moser C."/>
            <person name="Lanchbury J."/>
            <person name="Bogden R."/>
            <person name="Skolnick M."/>
            <person name="Sgaramella V."/>
            <person name="Bhatnagar S.K."/>
            <person name="Fontana P."/>
            <person name="Gutin A."/>
            <person name="Van de Peer Y."/>
            <person name="Salamini F."/>
            <person name="Viola R."/>
        </authorList>
    </citation>
    <scope>NUCLEOTIDE SEQUENCE</scope>
</reference>
<gene>
    <name evidence="1" type="ORF">VITISV_032372</name>
</gene>
<dbReference type="PANTHER" id="PTHR32108:SF9">
    <property type="entry name" value="REVERSE TRANSCRIPTASE RNASE H-LIKE DOMAIN-CONTAINING PROTEIN"/>
    <property type="match status" value="1"/>
</dbReference>
<dbReference type="PANTHER" id="PTHR32108">
    <property type="entry name" value="DNA-DIRECTED RNA POLYMERASE SUBUNIT ALPHA"/>
    <property type="match status" value="1"/>
</dbReference>
<protein>
    <submittedName>
        <fullName evidence="1">Uncharacterized protein</fullName>
    </submittedName>
</protein>
<dbReference type="AlphaFoldDB" id="A5BXB6"/>
<name>A5BXB6_VITVI</name>
<evidence type="ECO:0000313" key="1">
    <source>
        <dbReference type="EMBL" id="CAN61897.1"/>
    </source>
</evidence>
<sequence length="269" mass="29866">MKKLESLEANHTKLKANFVGCEISLWLRNHKGPGHDTDRCFALRHAIQDLIDQGLVNLGQPSVTTNPLFAHTTYSVLPPTGGIHHMDFGQDDVILMLSWDDGLPKMIVPNDDYEIVMTRSGRISQAAPLVSRPFGGTNSRQEVRREDDEILRKLQSTYARISIWSFLATSSTHRDALIQALSQIRVETSTTPEGLIHMMIADRATCIVFFVDDLPPEGFNHTRPLYITIICSCHRVSSILLDNSSALNVCPLATIVALDFTPSVFGPST</sequence>
<organism evidence="1">
    <name type="scientific">Vitis vinifera</name>
    <name type="common">Grape</name>
    <dbReference type="NCBI Taxonomy" id="29760"/>
    <lineage>
        <taxon>Eukaryota</taxon>
        <taxon>Viridiplantae</taxon>
        <taxon>Streptophyta</taxon>
        <taxon>Embryophyta</taxon>
        <taxon>Tracheophyta</taxon>
        <taxon>Spermatophyta</taxon>
        <taxon>Magnoliopsida</taxon>
        <taxon>eudicotyledons</taxon>
        <taxon>Gunneridae</taxon>
        <taxon>Pentapetalae</taxon>
        <taxon>rosids</taxon>
        <taxon>Vitales</taxon>
        <taxon>Vitaceae</taxon>
        <taxon>Viteae</taxon>
        <taxon>Vitis</taxon>
    </lineage>
</organism>
<proteinExistence type="predicted"/>
<dbReference type="EMBL" id="AM474578">
    <property type="protein sequence ID" value="CAN61897.1"/>
    <property type="molecule type" value="Genomic_DNA"/>
</dbReference>
<accession>A5BXB6</accession>